<dbReference type="Pfam" id="PF00646">
    <property type="entry name" value="F-box"/>
    <property type="match status" value="1"/>
</dbReference>
<comment type="caution">
    <text evidence="2">The sequence shown here is derived from an EMBL/GenBank/DDBJ whole genome shotgun (WGS) entry which is preliminary data.</text>
</comment>
<evidence type="ECO:0000313" key="3">
    <source>
        <dbReference type="Proteomes" id="UP001293254"/>
    </source>
</evidence>
<keyword evidence="3" id="KW-1185">Reference proteome</keyword>
<dbReference type="NCBIfam" id="TIGR01640">
    <property type="entry name" value="F_box_assoc_1"/>
    <property type="match status" value="1"/>
</dbReference>
<dbReference type="InterPro" id="IPR050796">
    <property type="entry name" value="SCF_F-box_component"/>
</dbReference>
<reference evidence="2" key="1">
    <citation type="submission" date="2020-06" db="EMBL/GenBank/DDBJ databases">
        <authorList>
            <person name="Li T."/>
            <person name="Hu X."/>
            <person name="Zhang T."/>
            <person name="Song X."/>
            <person name="Zhang H."/>
            <person name="Dai N."/>
            <person name="Sheng W."/>
            <person name="Hou X."/>
            <person name="Wei L."/>
        </authorList>
    </citation>
    <scope>NUCLEOTIDE SEQUENCE</scope>
    <source>
        <strain evidence="2">3651</strain>
        <tissue evidence="2">Leaf</tissue>
    </source>
</reference>
<dbReference type="Proteomes" id="UP001293254">
    <property type="component" value="Unassembled WGS sequence"/>
</dbReference>
<reference evidence="2" key="2">
    <citation type="journal article" date="2024" name="Plant">
        <title>Genomic evolution and insights into agronomic trait innovations of Sesamum species.</title>
        <authorList>
            <person name="Miao H."/>
            <person name="Wang L."/>
            <person name="Qu L."/>
            <person name="Liu H."/>
            <person name="Sun Y."/>
            <person name="Le M."/>
            <person name="Wang Q."/>
            <person name="Wei S."/>
            <person name="Zheng Y."/>
            <person name="Lin W."/>
            <person name="Duan Y."/>
            <person name="Cao H."/>
            <person name="Xiong S."/>
            <person name="Wang X."/>
            <person name="Wei L."/>
            <person name="Li C."/>
            <person name="Ma Q."/>
            <person name="Ju M."/>
            <person name="Zhao R."/>
            <person name="Li G."/>
            <person name="Mu C."/>
            <person name="Tian Q."/>
            <person name="Mei H."/>
            <person name="Zhang T."/>
            <person name="Gao T."/>
            <person name="Zhang H."/>
        </authorList>
    </citation>
    <scope>NUCLEOTIDE SEQUENCE</scope>
    <source>
        <strain evidence="2">3651</strain>
    </source>
</reference>
<dbReference type="InterPro" id="IPR001810">
    <property type="entry name" value="F-box_dom"/>
</dbReference>
<proteinExistence type="predicted"/>
<gene>
    <name evidence="2" type="ORF">Salat_1777900</name>
</gene>
<dbReference type="InterPro" id="IPR017451">
    <property type="entry name" value="F-box-assoc_interact_dom"/>
</dbReference>
<feature type="domain" description="F-box" evidence="1">
    <location>
        <begin position="1"/>
        <end position="46"/>
    </location>
</feature>
<evidence type="ECO:0000259" key="1">
    <source>
        <dbReference type="PROSITE" id="PS50181"/>
    </source>
</evidence>
<dbReference type="PROSITE" id="PS50181">
    <property type="entry name" value="FBOX"/>
    <property type="match status" value="1"/>
</dbReference>
<sequence>MELDDLPQEILINIFSRLPPKSVGKCRCLAKSYRDKLSTPHFIKSHLTSKPHQENLLLITPSYSISTIKDDAISRKLELPGNWFEVMGSCDGLVLLIDKGFEKFLVNPITLQQFKVPISPLALDKNESLCLDGFGYDSSSDDYKIVTLTHYDTVNKPRPNDIFVDVYSVKRGVWKRIDNLPYDHPGVELSPGALVNGALHWLASRREPGHPPVIAAFNLAYEVFDEIPAPSGIDLQNFNYNKLVALGDCLCIIHDNQGDGPINVSIMKEYGFEESWTNFSINGDIEWFIAKPLCWIGDEEVVWVSAEYNLVVYNWTSGTLRDMVVDGGPAMAMDGGTFVESLVFPPFIGA</sequence>
<accession>A0AAE2CL11</accession>
<dbReference type="EMBL" id="JACGWO010000006">
    <property type="protein sequence ID" value="KAK4425839.1"/>
    <property type="molecule type" value="Genomic_DNA"/>
</dbReference>
<organism evidence="2 3">
    <name type="scientific">Sesamum alatum</name>
    <dbReference type="NCBI Taxonomy" id="300844"/>
    <lineage>
        <taxon>Eukaryota</taxon>
        <taxon>Viridiplantae</taxon>
        <taxon>Streptophyta</taxon>
        <taxon>Embryophyta</taxon>
        <taxon>Tracheophyta</taxon>
        <taxon>Spermatophyta</taxon>
        <taxon>Magnoliopsida</taxon>
        <taxon>eudicotyledons</taxon>
        <taxon>Gunneridae</taxon>
        <taxon>Pentapetalae</taxon>
        <taxon>asterids</taxon>
        <taxon>lamiids</taxon>
        <taxon>Lamiales</taxon>
        <taxon>Pedaliaceae</taxon>
        <taxon>Sesamum</taxon>
    </lineage>
</organism>
<dbReference type="PANTHER" id="PTHR31672:SF13">
    <property type="entry name" value="F-BOX PROTEIN CPR30-LIKE"/>
    <property type="match status" value="1"/>
</dbReference>
<dbReference type="SUPFAM" id="SSF81383">
    <property type="entry name" value="F-box domain"/>
    <property type="match status" value="1"/>
</dbReference>
<evidence type="ECO:0000313" key="2">
    <source>
        <dbReference type="EMBL" id="KAK4425839.1"/>
    </source>
</evidence>
<dbReference type="AlphaFoldDB" id="A0AAE2CL11"/>
<dbReference type="Gene3D" id="1.20.1280.50">
    <property type="match status" value="1"/>
</dbReference>
<dbReference type="InterPro" id="IPR036047">
    <property type="entry name" value="F-box-like_dom_sf"/>
</dbReference>
<dbReference type="Pfam" id="PF07734">
    <property type="entry name" value="FBA_1"/>
    <property type="match status" value="1"/>
</dbReference>
<name>A0AAE2CL11_9LAMI</name>
<dbReference type="InterPro" id="IPR006527">
    <property type="entry name" value="F-box-assoc_dom_typ1"/>
</dbReference>
<dbReference type="PANTHER" id="PTHR31672">
    <property type="entry name" value="BNACNNG10540D PROTEIN"/>
    <property type="match status" value="1"/>
</dbReference>
<protein>
    <submittedName>
        <fullName evidence="2">F-box protein</fullName>
    </submittedName>
</protein>